<keyword evidence="1" id="KW-0285">Flavoprotein</keyword>
<gene>
    <name evidence="5" type="ORF">CCM_08103</name>
</gene>
<feature type="chain" id="PRO_5003446334" evidence="4">
    <location>
        <begin position="32"/>
        <end position="518"/>
    </location>
</feature>
<dbReference type="InterPro" id="IPR050346">
    <property type="entry name" value="FMO-like"/>
</dbReference>
<feature type="signal peptide" evidence="4">
    <location>
        <begin position="1"/>
        <end position="31"/>
    </location>
</feature>
<name>G3JNL0_CORMM</name>
<dbReference type="OrthoDB" id="66881at2759"/>
<keyword evidence="3" id="KW-0560">Oxidoreductase</keyword>
<sequence length="518" mass="57982">MSSQSGVENPLLHPLLFLYQVLQWLITLALAPKPPKDATASNRPRIAIIGAGLTGVTAAAHCAGHGFNVQIFEAGDEEAVGGIWTADQLKQRVNSTSGLQIHSLMYRFHPAVTWQKGYPNKTQIVEQIRHIWNLYKLDQHTKFNFKVDKVYQDNQGRWIINDPSNGRFDGLVAAIGTCGAPKMAKIDNAESFQGKIIHSSQLDDIDVKGKKMAIIGGGASAIEALEFGIAKDAAQISILSRSDKWIIPRNVVVDALLSMNIFGQETVLSWIPEMLLRRLFYRDMADIAPSDVGLFTDTPMVNSDIMGQLREGKAEWIRGDIEGFTERGVRVNHRAAGVPKGGPGRDRVVDADVVVLATGFKRPSLSFLPDDCFEAPYGPPNWYLQTFPPPHPSLSAINCTYVAAIGTVGNWHIGIYTRIMLMFITDPLARPSPFWMRRWIGLTRFLKSYSPTPAFDFFTYLELVWWFAFCVAINPFRWKWALFVLFGVGFDLPNNFSELEKRVLKTDGYQKLDQGRSF</sequence>
<dbReference type="PANTHER" id="PTHR23023">
    <property type="entry name" value="DIMETHYLANILINE MONOOXYGENASE"/>
    <property type="match status" value="1"/>
</dbReference>
<reference evidence="5 6" key="1">
    <citation type="journal article" date="2011" name="Genome Biol.">
        <title>Genome sequence of the insect pathogenic fungus Cordyceps militaris, a valued traditional Chinese medicine.</title>
        <authorList>
            <person name="Zheng P."/>
            <person name="Xia Y."/>
            <person name="Xiao G."/>
            <person name="Xiong C."/>
            <person name="Hu X."/>
            <person name="Zhang S."/>
            <person name="Zheng H."/>
            <person name="Huang Y."/>
            <person name="Zhou Y."/>
            <person name="Wang S."/>
            <person name="Zhao G.P."/>
            <person name="Liu X."/>
            <person name="St Leger R.J."/>
            <person name="Wang C."/>
        </authorList>
    </citation>
    <scope>NUCLEOTIDE SEQUENCE [LARGE SCALE GENOMIC DNA]</scope>
    <source>
        <strain evidence="5 6">CM01</strain>
    </source>
</reference>
<keyword evidence="2" id="KW-0274">FAD</keyword>
<dbReference type="RefSeq" id="XP_006673305.1">
    <property type="nucleotide sequence ID" value="XM_006673242.1"/>
</dbReference>
<keyword evidence="4" id="KW-0732">Signal</keyword>
<organism evidence="5 6">
    <name type="scientific">Cordyceps militaris (strain CM01)</name>
    <name type="common">Caterpillar fungus</name>
    <dbReference type="NCBI Taxonomy" id="983644"/>
    <lineage>
        <taxon>Eukaryota</taxon>
        <taxon>Fungi</taxon>
        <taxon>Dikarya</taxon>
        <taxon>Ascomycota</taxon>
        <taxon>Pezizomycotina</taxon>
        <taxon>Sordariomycetes</taxon>
        <taxon>Hypocreomycetidae</taxon>
        <taxon>Hypocreales</taxon>
        <taxon>Cordycipitaceae</taxon>
        <taxon>Cordyceps</taxon>
    </lineage>
</organism>
<dbReference type="VEuPathDB" id="FungiDB:CCM_08103"/>
<dbReference type="SUPFAM" id="SSF51905">
    <property type="entry name" value="FAD/NAD(P)-binding domain"/>
    <property type="match status" value="1"/>
</dbReference>
<protein>
    <submittedName>
        <fullName evidence="5">Flavin-binding monooxygenase-like protein</fullName>
    </submittedName>
</protein>
<dbReference type="GO" id="GO:0004497">
    <property type="term" value="F:monooxygenase activity"/>
    <property type="evidence" value="ECO:0007669"/>
    <property type="project" value="UniProtKB-KW"/>
</dbReference>
<evidence type="ECO:0000256" key="1">
    <source>
        <dbReference type="ARBA" id="ARBA00022630"/>
    </source>
</evidence>
<keyword evidence="5" id="KW-0503">Monooxygenase</keyword>
<dbReference type="Gene3D" id="3.50.50.60">
    <property type="entry name" value="FAD/NAD(P)-binding domain"/>
    <property type="match status" value="1"/>
</dbReference>
<keyword evidence="6" id="KW-1185">Reference proteome</keyword>
<dbReference type="Proteomes" id="UP000001610">
    <property type="component" value="Unassembled WGS sequence"/>
</dbReference>
<dbReference type="KEGG" id="cmt:CCM_08103"/>
<evidence type="ECO:0000313" key="5">
    <source>
        <dbReference type="EMBL" id="EGX89850.1"/>
    </source>
</evidence>
<proteinExistence type="predicted"/>
<dbReference type="GeneID" id="18170112"/>
<evidence type="ECO:0000256" key="2">
    <source>
        <dbReference type="ARBA" id="ARBA00022827"/>
    </source>
</evidence>
<evidence type="ECO:0000256" key="3">
    <source>
        <dbReference type="ARBA" id="ARBA00023002"/>
    </source>
</evidence>
<dbReference type="InterPro" id="IPR036188">
    <property type="entry name" value="FAD/NAD-bd_sf"/>
</dbReference>
<accession>G3JNL0</accession>
<evidence type="ECO:0000256" key="4">
    <source>
        <dbReference type="SAM" id="SignalP"/>
    </source>
</evidence>
<dbReference type="PRINTS" id="PR00368">
    <property type="entry name" value="FADPNR"/>
</dbReference>
<dbReference type="HOGENOM" id="CLU_024886_0_0_1"/>
<dbReference type="InParanoid" id="G3JNL0"/>
<dbReference type="eggNOG" id="KOG1399">
    <property type="taxonomic scope" value="Eukaryota"/>
</dbReference>
<dbReference type="PRINTS" id="PR00469">
    <property type="entry name" value="PNDRDTASEII"/>
</dbReference>
<dbReference type="AlphaFoldDB" id="G3JNL0"/>
<dbReference type="Pfam" id="PF13738">
    <property type="entry name" value="Pyr_redox_3"/>
    <property type="match status" value="1"/>
</dbReference>
<evidence type="ECO:0000313" key="6">
    <source>
        <dbReference type="Proteomes" id="UP000001610"/>
    </source>
</evidence>
<dbReference type="OMA" id="SEKWIIP"/>
<dbReference type="EMBL" id="JH126404">
    <property type="protein sequence ID" value="EGX89850.1"/>
    <property type="molecule type" value="Genomic_DNA"/>
</dbReference>